<dbReference type="EMBL" id="JABXYM010000001">
    <property type="protein sequence ID" value="MCR6097471.1"/>
    <property type="molecule type" value="Genomic_DNA"/>
</dbReference>
<keyword evidence="3" id="KW-1003">Cell membrane</keyword>
<feature type="transmembrane region" description="Helical" evidence="7">
    <location>
        <begin position="278"/>
        <end position="299"/>
    </location>
</feature>
<evidence type="ECO:0000256" key="1">
    <source>
        <dbReference type="ARBA" id="ARBA00004651"/>
    </source>
</evidence>
<dbReference type="InterPro" id="IPR036259">
    <property type="entry name" value="MFS_trans_sf"/>
</dbReference>
<feature type="transmembrane region" description="Helical" evidence="7">
    <location>
        <begin position="102"/>
        <end position="124"/>
    </location>
</feature>
<dbReference type="PROSITE" id="PS50850">
    <property type="entry name" value="MFS"/>
    <property type="match status" value="1"/>
</dbReference>
<feature type="transmembrane region" description="Helical" evidence="7">
    <location>
        <begin position="339"/>
        <end position="360"/>
    </location>
</feature>
<feature type="transmembrane region" description="Helical" evidence="7">
    <location>
        <begin position="245"/>
        <end position="266"/>
    </location>
</feature>
<keyword evidence="2" id="KW-0813">Transport</keyword>
<feature type="transmembrane region" description="Helical" evidence="7">
    <location>
        <begin position="171"/>
        <end position="189"/>
    </location>
</feature>
<dbReference type="PANTHER" id="PTHR43266:SF10">
    <property type="entry name" value="BACILYSIN EXPORTER BACE-RELATED"/>
    <property type="match status" value="1"/>
</dbReference>
<evidence type="ECO:0000256" key="7">
    <source>
        <dbReference type="SAM" id="Phobius"/>
    </source>
</evidence>
<dbReference type="InterPro" id="IPR011701">
    <property type="entry name" value="MFS"/>
</dbReference>
<comment type="caution">
    <text evidence="9">The sequence shown here is derived from an EMBL/GenBank/DDBJ whole genome shotgun (WGS) entry which is preliminary data.</text>
</comment>
<keyword evidence="4 7" id="KW-0812">Transmembrane</keyword>
<gene>
    <name evidence="9" type="ORF">HXA33_13035</name>
</gene>
<keyword evidence="10" id="KW-1185">Reference proteome</keyword>
<dbReference type="Proteomes" id="UP001057753">
    <property type="component" value="Unassembled WGS sequence"/>
</dbReference>
<dbReference type="GO" id="GO:0022857">
    <property type="term" value="F:transmembrane transporter activity"/>
    <property type="evidence" value="ECO:0007669"/>
    <property type="project" value="InterPro"/>
</dbReference>
<feature type="transmembrane region" description="Helical" evidence="7">
    <location>
        <begin position="210"/>
        <end position="233"/>
    </location>
</feature>
<evidence type="ECO:0000256" key="4">
    <source>
        <dbReference type="ARBA" id="ARBA00022692"/>
    </source>
</evidence>
<sequence>MSLFKVWKKEENYQFLFWAGIINGIGNRFTQVALFSLLFQLTGSGMAIGIVLALRMLPFLLFAPLGGILADRFSKKTLLITLDLLRAPLVITFLFAQHTEEVWMIYAIACLLACGEALYAPIRVSSIPVLVKRDRLIHVNSIEQALVGSILVIGSSSGGLIAHYVGLSFPFLLNSVAFLLSAFLLWKIKMPTNTTTSSKKFATIALPKKVIWQSTVLMTFLFIAITMPLANGIDNVLMSVYALDVFAMGELGVGFMYAFLGLGFMISSLFSEFLKRRLLMLTVFFIALEGIGHIVLSIVPSFLTALMIVMCITIVGGISNICIDTVMMKMVPSSMRGRLFGAMQAISNTALGISMASAGFLLEIFSPRELSLIVGLAYLCFTAIYAVLFAKLNLVVEKRTLMRHVI</sequence>
<dbReference type="InterPro" id="IPR020846">
    <property type="entry name" value="MFS_dom"/>
</dbReference>
<feature type="transmembrane region" description="Helical" evidence="7">
    <location>
        <begin position="372"/>
        <end position="394"/>
    </location>
</feature>
<keyword evidence="6 7" id="KW-0472">Membrane</keyword>
<feature type="domain" description="Major facilitator superfamily (MFS) profile" evidence="8">
    <location>
        <begin position="12"/>
        <end position="400"/>
    </location>
</feature>
<evidence type="ECO:0000256" key="6">
    <source>
        <dbReference type="ARBA" id="ARBA00023136"/>
    </source>
</evidence>
<dbReference type="AlphaFoldDB" id="A0A9Q4FZI8"/>
<protein>
    <submittedName>
        <fullName evidence="9">MFS transporter</fullName>
    </submittedName>
</protein>
<evidence type="ECO:0000256" key="3">
    <source>
        <dbReference type="ARBA" id="ARBA00022475"/>
    </source>
</evidence>
<evidence type="ECO:0000256" key="5">
    <source>
        <dbReference type="ARBA" id="ARBA00022989"/>
    </source>
</evidence>
<accession>A0A9Q4FZI8</accession>
<comment type="subcellular location">
    <subcellularLocation>
        <location evidence="1">Cell membrane</location>
        <topology evidence="1">Multi-pass membrane protein</topology>
    </subcellularLocation>
</comment>
<dbReference type="RefSeq" id="WP_257821859.1">
    <property type="nucleotide sequence ID" value="NZ_JABXYM010000001.1"/>
</dbReference>
<feature type="transmembrane region" description="Helical" evidence="7">
    <location>
        <begin position="145"/>
        <end position="165"/>
    </location>
</feature>
<organism evidence="9 10">
    <name type="scientific">Salipaludibacillus agaradhaerens</name>
    <name type="common">Bacillus agaradhaerens</name>
    <dbReference type="NCBI Taxonomy" id="76935"/>
    <lineage>
        <taxon>Bacteria</taxon>
        <taxon>Bacillati</taxon>
        <taxon>Bacillota</taxon>
        <taxon>Bacilli</taxon>
        <taxon>Bacillales</taxon>
        <taxon>Bacillaceae</taxon>
    </lineage>
</organism>
<evidence type="ECO:0000256" key="2">
    <source>
        <dbReference type="ARBA" id="ARBA00022448"/>
    </source>
</evidence>
<dbReference type="SUPFAM" id="SSF103473">
    <property type="entry name" value="MFS general substrate transporter"/>
    <property type="match status" value="1"/>
</dbReference>
<dbReference type="Gene3D" id="1.20.1250.20">
    <property type="entry name" value="MFS general substrate transporter like domains"/>
    <property type="match status" value="1"/>
</dbReference>
<dbReference type="CDD" id="cd06173">
    <property type="entry name" value="MFS_MefA_like"/>
    <property type="match status" value="1"/>
</dbReference>
<dbReference type="GO" id="GO:0005886">
    <property type="term" value="C:plasma membrane"/>
    <property type="evidence" value="ECO:0007669"/>
    <property type="project" value="UniProtKB-SubCell"/>
</dbReference>
<evidence type="ECO:0000259" key="8">
    <source>
        <dbReference type="PROSITE" id="PS50850"/>
    </source>
</evidence>
<name>A0A9Q4FZI8_SALAG</name>
<keyword evidence="5 7" id="KW-1133">Transmembrane helix</keyword>
<dbReference type="Pfam" id="PF07690">
    <property type="entry name" value="MFS_1"/>
    <property type="match status" value="1"/>
</dbReference>
<evidence type="ECO:0000313" key="9">
    <source>
        <dbReference type="EMBL" id="MCR6097471.1"/>
    </source>
</evidence>
<proteinExistence type="predicted"/>
<dbReference type="PANTHER" id="PTHR43266">
    <property type="entry name" value="MACROLIDE-EFFLUX PROTEIN"/>
    <property type="match status" value="1"/>
</dbReference>
<evidence type="ECO:0000313" key="10">
    <source>
        <dbReference type="Proteomes" id="UP001057753"/>
    </source>
</evidence>
<reference evidence="9" key="1">
    <citation type="submission" date="2020-06" db="EMBL/GenBank/DDBJ databases">
        <title>Insight into the genomes of haloalkaliphilic bacilli from Kenyan soda lakes.</title>
        <authorList>
            <person name="Mwirichia R."/>
            <person name="Villamizar G.C."/>
            <person name="Poehlein A."/>
            <person name="Mugweru J."/>
            <person name="Kipnyargis A."/>
            <person name="Kiplimo D."/>
            <person name="Orwa P."/>
            <person name="Daniel R."/>
        </authorList>
    </citation>
    <scope>NUCLEOTIDE SEQUENCE</scope>
    <source>
        <strain evidence="9">B1096_S55</strain>
    </source>
</reference>
<feature type="transmembrane region" description="Helical" evidence="7">
    <location>
        <begin position="305"/>
        <end position="327"/>
    </location>
</feature>